<protein>
    <submittedName>
        <fullName evidence="2">DJ-1/PfpI family protein</fullName>
    </submittedName>
</protein>
<dbReference type="Gene3D" id="3.40.50.880">
    <property type="match status" value="1"/>
</dbReference>
<dbReference type="EMBL" id="CP034348">
    <property type="protein sequence ID" value="QGX99601.1"/>
    <property type="molecule type" value="Genomic_DNA"/>
</dbReference>
<dbReference type="InterPro" id="IPR002818">
    <property type="entry name" value="DJ-1/PfpI"/>
</dbReference>
<dbReference type="InterPro" id="IPR029062">
    <property type="entry name" value="Class_I_gatase-like"/>
</dbReference>
<dbReference type="AlphaFoldDB" id="A0A6I6IVC4"/>
<dbReference type="CDD" id="cd03139">
    <property type="entry name" value="GATase1_PfpI_2"/>
    <property type="match status" value="1"/>
</dbReference>
<keyword evidence="3" id="KW-1185">Reference proteome</keyword>
<dbReference type="Proteomes" id="UP000428330">
    <property type="component" value="Chromosome"/>
</dbReference>
<accession>A0A6I6IVC4</accession>
<proteinExistence type="predicted"/>
<dbReference type="PANTHER" id="PTHR43130:SF15">
    <property type="entry name" value="THIJ_PFPI FAMILY PROTEIN (AFU_ORTHOLOGUE AFUA_5G14240)"/>
    <property type="match status" value="1"/>
</dbReference>
<reference evidence="3" key="1">
    <citation type="submission" date="2018-12" db="EMBL/GenBank/DDBJ databases">
        <title>Complete genome sequence of Roseovarius sp. MME-070.</title>
        <authorList>
            <person name="Nam Y.-D."/>
            <person name="Kang J."/>
            <person name="Chung W.-H."/>
            <person name="Park Y.S."/>
        </authorList>
    </citation>
    <scope>NUCLEOTIDE SEQUENCE [LARGE SCALE GENOMIC DNA]</scope>
    <source>
        <strain evidence="3">MME-070</strain>
    </source>
</reference>
<feature type="domain" description="DJ-1/PfpI" evidence="1">
    <location>
        <begin position="4"/>
        <end position="168"/>
    </location>
</feature>
<name>A0A6I6IVC4_9RHOB</name>
<evidence type="ECO:0000313" key="3">
    <source>
        <dbReference type="Proteomes" id="UP000428330"/>
    </source>
</evidence>
<evidence type="ECO:0000259" key="1">
    <source>
        <dbReference type="Pfam" id="PF01965"/>
    </source>
</evidence>
<dbReference type="SUPFAM" id="SSF52317">
    <property type="entry name" value="Class I glutamine amidotransferase-like"/>
    <property type="match status" value="1"/>
</dbReference>
<dbReference type="Pfam" id="PF01965">
    <property type="entry name" value="DJ-1_PfpI"/>
    <property type="match status" value="1"/>
</dbReference>
<organism evidence="2 3">
    <name type="scientific">Roseovarius faecimaris</name>
    <dbReference type="NCBI Taxonomy" id="2494550"/>
    <lineage>
        <taxon>Bacteria</taxon>
        <taxon>Pseudomonadati</taxon>
        <taxon>Pseudomonadota</taxon>
        <taxon>Alphaproteobacteria</taxon>
        <taxon>Rhodobacterales</taxon>
        <taxon>Roseobacteraceae</taxon>
        <taxon>Roseovarius</taxon>
    </lineage>
</organism>
<dbReference type="PANTHER" id="PTHR43130">
    <property type="entry name" value="ARAC-FAMILY TRANSCRIPTIONAL REGULATOR"/>
    <property type="match status" value="1"/>
</dbReference>
<gene>
    <name evidence="2" type="ORF">EI983_15540</name>
</gene>
<dbReference type="KEGG" id="rom:EI983_15540"/>
<dbReference type="OrthoDB" id="186587at2"/>
<dbReference type="RefSeq" id="WP_157708281.1">
    <property type="nucleotide sequence ID" value="NZ_CP034348.1"/>
</dbReference>
<evidence type="ECO:0000313" key="2">
    <source>
        <dbReference type="EMBL" id="QGX99601.1"/>
    </source>
</evidence>
<dbReference type="InterPro" id="IPR052158">
    <property type="entry name" value="INH-QAR"/>
</dbReference>
<sequence>MTMRIGCVLFDGFETLDMFGPVELFGMHEAAFEMRLVAEAPGPVRSAQGWQAVAEAGFDDLAQYDILLVPGGAGTRREVDNPALLGWLKAQAEAARFITSVCTGSALLARAGLLDGKRATSNKRAFDWVTQTGPRVDWVYHARWVEDGRFWTSSGVSAGMDMTLALIAHLLGRPAAENAADWAEYTWHRDADHDPFATRDRA</sequence>